<dbReference type="Gene3D" id="3.90.1720.10">
    <property type="entry name" value="endopeptidase domain like (from Nostoc punctiforme)"/>
    <property type="match status" value="1"/>
</dbReference>
<keyword evidence="8" id="KW-1185">Reference proteome</keyword>
<gene>
    <name evidence="7" type="ORF">G5B37_07390</name>
</gene>
<evidence type="ECO:0000313" key="8">
    <source>
        <dbReference type="Proteomes" id="UP000505306"/>
    </source>
</evidence>
<dbReference type="Pfam" id="PF00877">
    <property type="entry name" value="NLPC_P60"/>
    <property type="match status" value="1"/>
</dbReference>
<organism evidence="7 8">
    <name type="scientific">Rasiella rasia</name>
    <dbReference type="NCBI Taxonomy" id="2744027"/>
    <lineage>
        <taxon>Bacteria</taxon>
        <taxon>Pseudomonadati</taxon>
        <taxon>Bacteroidota</taxon>
        <taxon>Flavobacteriia</taxon>
        <taxon>Flavobacteriales</taxon>
        <taxon>Flavobacteriaceae</taxon>
        <taxon>Rasiella</taxon>
    </lineage>
</organism>
<evidence type="ECO:0000256" key="4">
    <source>
        <dbReference type="ARBA" id="ARBA00022807"/>
    </source>
</evidence>
<feature type="signal peptide" evidence="5">
    <location>
        <begin position="1"/>
        <end position="21"/>
    </location>
</feature>
<dbReference type="PANTHER" id="PTHR47053">
    <property type="entry name" value="MUREIN DD-ENDOPEPTIDASE MEPH-RELATED"/>
    <property type="match status" value="1"/>
</dbReference>
<dbReference type="PROSITE" id="PS51935">
    <property type="entry name" value="NLPC_P60"/>
    <property type="match status" value="1"/>
</dbReference>
<keyword evidence="4" id="KW-0788">Thiol protease</keyword>
<feature type="chain" id="PRO_5026233165" evidence="5">
    <location>
        <begin position="22"/>
        <end position="167"/>
    </location>
</feature>
<sequence length="167" mass="18704">MKKLLPLLLLTIFLASCGSSKRTTPTYKKRTVTKSTSTSNTTADRVIKYAKTFEGTRYKFGGTTKKGMDCSGLIYTSFLKEDISLPRISRDMAKQGTRISLLKAEAGDLVFFQTNKSRNVINHVGLVVENIRGELKFIHATTSKGVIISSIQENYWNNAFVQARRII</sequence>
<dbReference type="AlphaFoldDB" id="A0A6G6GLJ6"/>
<keyword evidence="3" id="KW-0378">Hydrolase</keyword>
<keyword evidence="2" id="KW-0645">Protease</keyword>
<dbReference type="EMBL" id="CP049057">
    <property type="protein sequence ID" value="QIE59394.1"/>
    <property type="molecule type" value="Genomic_DNA"/>
</dbReference>
<dbReference type="InterPro" id="IPR000064">
    <property type="entry name" value="NLP_P60_dom"/>
</dbReference>
<feature type="domain" description="NlpC/P60" evidence="6">
    <location>
        <begin position="40"/>
        <end position="167"/>
    </location>
</feature>
<evidence type="ECO:0000256" key="1">
    <source>
        <dbReference type="ARBA" id="ARBA00007074"/>
    </source>
</evidence>
<dbReference type="InterPro" id="IPR051202">
    <property type="entry name" value="Peptidase_C40"/>
</dbReference>
<dbReference type="PANTHER" id="PTHR47053:SF1">
    <property type="entry name" value="MUREIN DD-ENDOPEPTIDASE MEPH-RELATED"/>
    <property type="match status" value="1"/>
</dbReference>
<proteinExistence type="inferred from homology"/>
<dbReference type="Proteomes" id="UP000505306">
    <property type="component" value="Chromosome"/>
</dbReference>
<evidence type="ECO:0000256" key="5">
    <source>
        <dbReference type="SAM" id="SignalP"/>
    </source>
</evidence>
<dbReference type="GO" id="GO:0008234">
    <property type="term" value="F:cysteine-type peptidase activity"/>
    <property type="evidence" value="ECO:0007669"/>
    <property type="project" value="UniProtKB-KW"/>
</dbReference>
<dbReference type="RefSeq" id="WP_164679409.1">
    <property type="nucleotide sequence ID" value="NZ_CP049057.1"/>
</dbReference>
<comment type="similarity">
    <text evidence="1">Belongs to the peptidase C40 family.</text>
</comment>
<dbReference type="KEGG" id="mgel:G5B37_07390"/>
<evidence type="ECO:0000256" key="2">
    <source>
        <dbReference type="ARBA" id="ARBA00022670"/>
    </source>
</evidence>
<protein>
    <submittedName>
        <fullName evidence="7">C40 family peptidase</fullName>
    </submittedName>
</protein>
<evidence type="ECO:0000256" key="3">
    <source>
        <dbReference type="ARBA" id="ARBA00022801"/>
    </source>
</evidence>
<evidence type="ECO:0000313" key="7">
    <source>
        <dbReference type="EMBL" id="QIE59394.1"/>
    </source>
</evidence>
<dbReference type="PROSITE" id="PS51257">
    <property type="entry name" value="PROKAR_LIPOPROTEIN"/>
    <property type="match status" value="1"/>
</dbReference>
<dbReference type="InterPro" id="IPR038765">
    <property type="entry name" value="Papain-like_cys_pep_sf"/>
</dbReference>
<evidence type="ECO:0000259" key="6">
    <source>
        <dbReference type="PROSITE" id="PS51935"/>
    </source>
</evidence>
<dbReference type="GO" id="GO:0006508">
    <property type="term" value="P:proteolysis"/>
    <property type="evidence" value="ECO:0007669"/>
    <property type="project" value="UniProtKB-KW"/>
</dbReference>
<reference evidence="7 8" key="1">
    <citation type="submission" date="2020-02" db="EMBL/GenBank/DDBJ databases">
        <title>Complete genome sequence of Flavobacteriaceae bacterium.</title>
        <authorList>
            <person name="Kim S.-J."/>
            <person name="Kim Y.-S."/>
            <person name="Kim K.-H."/>
        </authorList>
    </citation>
    <scope>NUCLEOTIDE SEQUENCE [LARGE SCALE GENOMIC DNA]</scope>
    <source>
        <strain evidence="7 8">RR4-40</strain>
    </source>
</reference>
<dbReference type="SUPFAM" id="SSF54001">
    <property type="entry name" value="Cysteine proteinases"/>
    <property type="match status" value="1"/>
</dbReference>
<accession>A0A6G6GLJ6</accession>
<name>A0A6G6GLJ6_9FLAO</name>
<keyword evidence="5" id="KW-0732">Signal</keyword>